<accession>A0AAW0I9P2</accession>
<evidence type="ECO:0000313" key="2">
    <source>
        <dbReference type="Proteomes" id="UP001488838"/>
    </source>
</evidence>
<comment type="caution">
    <text evidence="1">The sequence shown here is derived from an EMBL/GenBank/DDBJ whole genome shotgun (WGS) entry which is preliminary data.</text>
</comment>
<dbReference type="AlphaFoldDB" id="A0AAW0I9P2"/>
<evidence type="ECO:0000313" key="1">
    <source>
        <dbReference type="EMBL" id="KAK7811203.1"/>
    </source>
</evidence>
<keyword evidence="2" id="KW-1185">Reference proteome</keyword>
<protein>
    <submittedName>
        <fullName evidence="1">Uncharacterized protein</fullName>
    </submittedName>
</protein>
<proteinExistence type="predicted"/>
<name>A0AAW0I9P2_MYOGA</name>
<organism evidence="1 2">
    <name type="scientific">Myodes glareolus</name>
    <name type="common">Bank vole</name>
    <name type="synonym">Clethrionomys glareolus</name>
    <dbReference type="NCBI Taxonomy" id="447135"/>
    <lineage>
        <taxon>Eukaryota</taxon>
        <taxon>Metazoa</taxon>
        <taxon>Chordata</taxon>
        <taxon>Craniata</taxon>
        <taxon>Vertebrata</taxon>
        <taxon>Euteleostomi</taxon>
        <taxon>Mammalia</taxon>
        <taxon>Eutheria</taxon>
        <taxon>Euarchontoglires</taxon>
        <taxon>Glires</taxon>
        <taxon>Rodentia</taxon>
        <taxon>Myomorpha</taxon>
        <taxon>Muroidea</taxon>
        <taxon>Cricetidae</taxon>
        <taxon>Arvicolinae</taxon>
        <taxon>Myodes</taxon>
    </lineage>
</organism>
<feature type="non-terminal residue" evidence="1">
    <location>
        <position position="109"/>
    </location>
</feature>
<sequence>MSRCVAGGRDPTRGVSDPGIFRMLALPQPLMSTSEMSLAVSDHVVKVTDLCGSEEECAWNQVDLGLGHSSVTSGLKRAAHLSITQLVYTDAKNRVVVAQAFKPSTRKVE</sequence>
<reference evidence="1 2" key="1">
    <citation type="journal article" date="2023" name="bioRxiv">
        <title>Conserved and derived expression patterns and positive selection on dental genes reveal complex evolutionary context of ever-growing rodent molars.</title>
        <authorList>
            <person name="Calamari Z.T."/>
            <person name="Song A."/>
            <person name="Cohen E."/>
            <person name="Akter M."/>
            <person name="Roy R.D."/>
            <person name="Hallikas O."/>
            <person name="Christensen M.M."/>
            <person name="Li P."/>
            <person name="Marangoni P."/>
            <person name="Jernvall J."/>
            <person name="Klein O.D."/>
        </authorList>
    </citation>
    <scope>NUCLEOTIDE SEQUENCE [LARGE SCALE GENOMIC DNA]</scope>
    <source>
        <strain evidence="1">V071</strain>
    </source>
</reference>
<dbReference type="EMBL" id="JBBHLL010000179">
    <property type="protein sequence ID" value="KAK7811203.1"/>
    <property type="molecule type" value="Genomic_DNA"/>
</dbReference>
<gene>
    <name evidence="1" type="ORF">U0070_019234</name>
</gene>
<dbReference type="Proteomes" id="UP001488838">
    <property type="component" value="Unassembled WGS sequence"/>
</dbReference>